<evidence type="ECO:0000313" key="3">
    <source>
        <dbReference type="EMBL" id="EGG20046.1"/>
    </source>
</evidence>
<evidence type="ECO:0000256" key="2">
    <source>
        <dbReference type="SAM" id="Phobius"/>
    </source>
</evidence>
<sequence>MTSRINKRKTTVAGGGGGGGGADEAATSSSIGGSSSSTTTIMSPPLISRQQSHAGNSVVEDYQNLVEDGIPLRPTQTRQQQQQQQQQSHHRHGHHHHHGHGRAHQGRELFKKIFTVLAPILVAFIFYNLYASVFKPVPEPPMLATEHLAHKTSLKLQQLWSMLKDHFHALIEVGTYQADQGTSKAVPAAQNVYTVTNKSESTSYHLYQRERIDIYNQPNIHHPHQVDLEHQRTIREFLDNLGNRPPVVPMPLHGGRFHSPLPQNIDFHRLGESIWDEAKDVGHDLIDRIDEQRDHIIAKMYGVEFDYKDRVKLEIEQHLKLFEQTLTKNLESWDNLYKSPVDQMDPSKLHEMRVKSREAIRESRERVYRQNNNHILGPLAAPSA</sequence>
<gene>
    <name evidence="3" type="ORF">DFA_07163</name>
</gene>
<keyword evidence="2" id="KW-0472">Membrane</keyword>
<feature type="region of interest" description="Disordered" evidence="1">
    <location>
        <begin position="75"/>
        <end position="105"/>
    </location>
</feature>
<feature type="compositionally biased region" description="Basic residues" evidence="1">
    <location>
        <begin position="1"/>
        <end position="10"/>
    </location>
</feature>
<evidence type="ECO:0000256" key="1">
    <source>
        <dbReference type="SAM" id="MobiDB-lite"/>
    </source>
</evidence>
<feature type="compositionally biased region" description="Basic residues" evidence="1">
    <location>
        <begin position="88"/>
        <end position="104"/>
    </location>
</feature>
<keyword evidence="2" id="KW-1133">Transmembrane helix</keyword>
<evidence type="ECO:0000313" key="4">
    <source>
        <dbReference type="Proteomes" id="UP000007797"/>
    </source>
</evidence>
<feature type="compositionally biased region" description="Low complexity" evidence="1">
    <location>
        <begin position="27"/>
        <end position="41"/>
    </location>
</feature>
<feature type="compositionally biased region" description="Gly residues" evidence="1">
    <location>
        <begin position="13"/>
        <end position="22"/>
    </location>
</feature>
<proteinExistence type="predicted"/>
<dbReference type="GeneID" id="14872400"/>
<keyword evidence="4" id="KW-1185">Reference proteome</keyword>
<feature type="region of interest" description="Disordered" evidence="1">
    <location>
        <begin position="1"/>
        <end position="43"/>
    </location>
</feature>
<dbReference type="AlphaFoldDB" id="F4PVN2"/>
<dbReference type="Proteomes" id="UP000007797">
    <property type="component" value="Unassembled WGS sequence"/>
</dbReference>
<feature type="compositionally biased region" description="Low complexity" evidence="1">
    <location>
        <begin position="78"/>
        <end position="87"/>
    </location>
</feature>
<feature type="transmembrane region" description="Helical" evidence="2">
    <location>
        <begin position="109"/>
        <end position="130"/>
    </location>
</feature>
<accession>F4PVN2</accession>
<evidence type="ECO:0008006" key="5">
    <source>
        <dbReference type="Google" id="ProtNLM"/>
    </source>
</evidence>
<dbReference type="RefSeq" id="XP_004367029.1">
    <property type="nucleotide sequence ID" value="XM_004366972.1"/>
</dbReference>
<reference evidence="4" key="1">
    <citation type="journal article" date="2011" name="Genome Res.">
        <title>Phylogeny-wide analysis of social amoeba genomes highlights ancient origins for complex intercellular communication.</title>
        <authorList>
            <person name="Heidel A.J."/>
            <person name="Lawal H.M."/>
            <person name="Felder M."/>
            <person name="Schilde C."/>
            <person name="Helps N.R."/>
            <person name="Tunggal B."/>
            <person name="Rivero F."/>
            <person name="John U."/>
            <person name="Schleicher M."/>
            <person name="Eichinger L."/>
            <person name="Platzer M."/>
            <person name="Noegel A.A."/>
            <person name="Schaap P."/>
            <person name="Gloeckner G."/>
        </authorList>
    </citation>
    <scope>NUCLEOTIDE SEQUENCE [LARGE SCALE GENOMIC DNA]</scope>
    <source>
        <strain evidence="4">SH3</strain>
    </source>
</reference>
<organism evidence="3 4">
    <name type="scientific">Cavenderia fasciculata</name>
    <name type="common">Slime mold</name>
    <name type="synonym">Dictyostelium fasciculatum</name>
    <dbReference type="NCBI Taxonomy" id="261658"/>
    <lineage>
        <taxon>Eukaryota</taxon>
        <taxon>Amoebozoa</taxon>
        <taxon>Evosea</taxon>
        <taxon>Eumycetozoa</taxon>
        <taxon>Dictyostelia</taxon>
        <taxon>Acytosteliales</taxon>
        <taxon>Cavenderiaceae</taxon>
        <taxon>Cavenderia</taxon>
    </lineage>
</organism>
<name>F4PVN2_CACFS</name>
<keyword evidence="2" id="KW-0812">Transmembrane</keyword>
<protein>
    <recommendedName>
        <fullName evidence="5">Transmembrane protein</fullName>
    </recommendedName>
</protein>
<dbReference type="KEGG" id="dfa:DFA_07163"/>
<dbReference type="EMBL" id="GL883013">
    <property type="protein sequence ID" value="EGG20046.1"/>
    <property type="molecule type" value="Genomic_DNA"/>
</dbReference>